<evidence type="ECO:0000256" key="2">
    <source>
        <dbReference type="ARBA" id="ARBA00023125"/>
    </source>
</evidence>
<sequence>TYLPVKASIGIGHTCRLEDHVALVHRSALSALDYRYVIGTNEIIRISDMERRKRPELLSAVTWEHELITKLKTGTPQEMDEWIAKLFSTFRKQLVPIDVCYIYLQRYVLTLMHTLYEMESDTGRVFGEAANPVAEISRLAALDEIEIWMKELCGKAVTVIRGMREDHSVLQIEKAMAYVRQHYTDPDLSLKTVCKHVSMSASYFSTLFRMNTGRTFVEYVIHERMEKAKELLKLTSMRSYEIAYAVGYSDPQYFSSAFKKHAGDTPTDFRFKMTGNEG</sequence>
<dbReference type="InterPro" id="IPR009057">
    <property type="entry name" value="Homeodomain-like_sf"/>
</dbReference>
<keyword evidence="1" id="KW-0805">Transcription regulation</keyword>
<evidence type="ECO:0000313" key="5">
    <source>
        <dbReference type="EMBL" id="MBW7459792.1"/>
    </source>
</evidence>
<feature type="non-terminal residue" evidence="5">
    <location>
        <position position="1"/>
    </location>
</feature>
<dbReference type="InterPro" id="IPR018060">
    <property type="entry name" value="HTH_AraC"/>
</dbReference>
<organism evidence="5 6">
    <name type="scientific">Paenibacillus sepulcri</name>
    <dbReference type="NCBI Taxonomy" id="359917"/>
    <lineage>
        <taxon>Bacteria</taxon>
        <taxon>Bacillati</taxon>
        <taxon>Bacillota</taxon>
        <taxon>Bacilli</taxon>
        <taxon>Bacillales</taxon>
        <taxon>Paenibacillaceae</taxon>
        <taxon>Paenibacillus</taxon>
    </lineage>
</organism>
<dbReference type="SMART" id="SM00342">
    <property type="entry name" value="HTH_ARAC"/>
    <property type="match status" value="1"/>
</dbReference>
<dbReference type="InterPro" id="IPR020449">
    <property type="entry name" value="Tscrpt_reg_AraC-type_HTH"/>
</dbReference>
<evidence type="ECO:0000259" key="4">
    <source>
        <dbReference type="PROSITE" id="PS01124"/>
    </source>
</evidence>
<keyword evidence="3" id="KW-0804">Transcription</keyword>
<dbReference type="Proteomes" id="UP001519887">
    <property type="component" value="Unassembled WGS sequence"/>
</dbReference>
<keyword evidence="6" id="KW-1185">Reference proteome</keyword>
<dbReference type="Pfam" id="PF12833">
    <property type="entry name" value="HTH_18"/>
    <property type="match status" value="1"/>
</dbReference>
<dbReference type="PANTHER" id="PTHR43280">
    <property type="entry name" value="ARAC-FAMILY TRANSCRIPTIONAL REGULATOR"/>
    <property type="match status" value="1"/>
</dbReference>
<evidence type="ECO:0000256" key="3">
    <source>
        <dbReference type="ARBA" id="ARBA00023163"/>
    </source>
</evidence>
<proteinExistence type="predicted"/>
<name>A0ABS7CG50_9BACL</name>
<dbReference type="Gene3D" id="1.10.10.60">
    <property type="entry name" value="Homeodomain-like"/>
    <property type="match status" value="2"/>
</dbReference>
<reference evidence="5 6" key="1">
    <citation type="submission" date="2021-07" db="EMBL/GenBank/DDBJ databases">
        <title>Paenibacillus radiodurans sp. nov., isolated from the southeastern edge of Tengger Desert.</title>
        <authorList>
            <person name="Zhang G."/>
        </authorList>
    </citation>
    <scope>NUCLEOTIDE SEQUENCE [LARGE SCALE GENOMIC DNA]</scope>
    <source>
        <strain evidence="5 6">CCM 7311</strain>
    </source>
</reference>
<accession>A0ABS7CG50</accession>
<dbReference type="PRINTS" id="PR00032">
    <property type="entry name" value="HTHARAC"/>
</dbReference>
<dbReference type="SUPFAM" id="SSF46689">
    <property type="entry name" value="Homeodomain-like"/>
    <property type="match status" value="2"/>
</dbReference>
<gene>
    <name evidence="5" type="ORF">K0U00_37605</name>
</gene>
<dbReference type="EMBL" id="JAHZIK010001836">
    <property type="protein sequence ID" value="MBW7459792.1"/>
    <property type="molecule type" value="Genomic_DNA"/>
</dbReference>
<feature type="domain" description="HTH araC/xylS-type" evidence="4">
    <location>
        <begin position="173"/>
        <end position="272"/>
    </location>
</feature>
<evidence type="ECO:0000313" key="6">
    <source>
        <dbReference type="Proteomes" id="UP001519887"/>
    </source>
</evidence>
<evidence type="ECO:0000256" key="1">
    <source>
        <dbReference type="ARBA" id="ARBA00023015"/>
    </source>
</evidence>
<comment type="caution">
    <text evidence="5">The sequence shown here is derived from an EMBL/GenBank/DDBJ whole genome shotgun (WGS) entry which is preliminary data.</text>
</comment>
<dbReference type="PROSITE" id="PS01124">
    <property type="entry name" value="HTH_ARAC_FAMILY_2"/>
    <property type="match status" value="1"/>
</dbReference>
<dbReference type="PANTHER" id="PTHR43280:SF2">
    <property type="entry name" value="HTH-TYPE TRANSCRIPTIONAL REGULATOR EXSA"/>
    <property type="match status" value="1"/>
</dbReference>
<keyword evidence="2" id="KW-0238">DNA-binding</keyword>
<protein>
    <submittedName>
        <fullName evidence="5">AraC family transcriptional regulator</fullName>
    </submittedName>
</protein>